<dbReference type="SUPFAM" id="SSF48452">
    <property type="entry name" value="TPR-like"/>
    <property type="match status" value="1"/>
</dbReference>
<organism evidence="5 6">
    <name type="scientific">Galbibacter marinus</name>
    <dbReference type="NCBI Taxonomy" id="555500"/>
    <lineage>
        <taxon>Bacteria</taxon>
        <taxon>Pseudomonadati</taxon>
        <taxon>Bacteroidota</taxon>
        <taxon>Flavobacteriia</taxon>
        <taxon>Flavobacteriales</taxon>
        <taxon>Flavobacteriaceae</taxon>
        <taxon>Galbibacter</taxon>
    </lineage>
</organism>
<keyword evidence="4" id="KW-0732">Signal</keyword>
<reference evidence="5 6" key="1">
    <citation type="journal article" date="2012" name="J. Bacteriol.">
        <title>Genome Sequence of Galbibacter marinum Type Strain ck-I2-15.</title>
        <authorList>
            <person name="Lai Q."/>
            <person name="Li C."/>
            <person name="Shao Z."/>
        </authorList>
    </citation>
    <scope>NUCLEOTIDE SEQUENCE [LARGE SCALE GENOMIC DNA]</scope>
    <source>
        <strain evidence="6">ck-I2-15</strain>
    </source>
</reference>
<dbReference type="InterPro" id="IPR019734">
    <property type="entry name" value="TPR_rpt"/>
</dbReference>
<keyword evidence="6" id="KW-1185">Reference proteome</keyword>
<dbReference type="PROSITE" id="PS50293">
    <property type="entry name" value="TPR_REGION"/>
    <property type="match status" value="1"/>
</dbReference>
<dbReference type="SUPFAM" id="SSF46894">
    <property type="entry name" value="C-terminal effector domain of the bipartite response regulators"/>
    <property type="match status" value="1"/>
</dbReference>
<proteinExistence type="predicted"/>
<dbReference type="GO" id="GO:0006355">
    <property type="term" value="P:regulation of DNA-templated transcription"/>
    <property type="evidence" value="ECO:0007669"/>
    <property type="project" value="InterPro"/>
</dbReference>
<feature type="repeat" description="TPR" evidence="1">
    <location>
        <begin position="178"/>
        <end position="211"/>
    </location>
</feature>
<evidence type="ECO:0000313" key="6">
    <source>
        <dbReference type="Proteomes" id="UP000007364"/>
    </source>
</evidence>
<dbReference type="eggNOG" id="COG0457">
    <property type="taxonomic scope" value="Bacteria"/>
</dbReference>
<feature type="transmembrane region" description="Helical" evidence="3">
    <location>
        <begin position="332"/>
        <end position="350"/>
    </location>
</feature>
<dbReference type="OrthoDB" id="1090267at2"/>
<dbReference type="Proteomes" id="UP000007364">
    <property type="component" value="Unassembled WGS sequence"/>
</dbReference>
<dbReference type="SMART" id="SM00028">
    <property type="entry name" value="TPR"/>
    <property type="match status" value="4"/>
</dbReference>
<dbReference type="PROSITE" id="PS50005">
    <property type="entry name" value="TPR"/>
    <property type="match status" value="1"/>
</dbReference>
<feature type="coiled-coil region" evidence="2">
    <location>
        <begin position="354"/>
        <end position="390"/>
    </location>
</feature>
<keyword evidence="3" id="KW-0812">Transmembrane</keyword>
<keyword evidence="3" id="KW-0472">Membrane</keyword>
<dbReference type="GO" id="GO:0003677">
    <property type="term" value="F:DNA binding"/>
    <property type="evidence" value="ECO:0007669"/>
    <property type="project" value="InterPro"/>
</dbReference>
<keyword evidence="2" id="KW-0175">Coiled coil</keyword>
<dbReference type="AlphaFoldDB" id="K2P6C4"/>
<protein>
    <submittedName>
        <fullName evidence="5">Uncharacterized protein</fullName>
    </submittedName>
</protein>
<evidence type="ECO:0000256" key="4">
    <source>
        <dbReference type="SAM" id="SignalP"/>
    </source>
</evidence>
<gene>
    <name evidence="5" type="ORF">I215_00225</name>
</gene>
<dbReference type="STRING" id="555500.I215_00225"/>
<dbReference type="InterPro" id="IPR016032">
    <property type="entry name" value="Sig_transdc_resp-reg_C-effctor"/>
</dbReference>
<evidence type="ECO:0000256" key="3">
    <source>
        <dbReference type="SAM" id="Phobius"/>
    </source>
</evidence>
<evidence type="ECO:0000313" key="5">
    <source>
        <dbReference type="EMBL" id="EKF56593.1"/>
    </source>
</evidence>
<feature type="chain" id="PRO_5003862560" evidence="4">
    <location>
        <begin position="29"/>
        <end position="531"/>
    </location>
</feature>
<dbReference type="PATRIC" id="fig|555500.3.peg.47"/>
<dbReference type="RefSeq" id="WP_008989923.1">
    <property type="nucleotide sequence ID" value="NZ_AMSG01000001.1"/>
</dbReference>
<sequence length="531" mass="61265">MHCWVRFLQILICTASCLILSISSYSQDDVSSTTRADSVYVKLKKSLEWAQEQDEPELIAQSLIAFGDFYTRNEAVNQALFNYQKAAGYLSEKDTSLVYIQLQSGKIQFRLRQYLSALDYFNKGLELAQSIGYKNGEAMCAGFIGSCYEKLSLYDKAIVYQNASLDLFKELEHASGLALAHENLGSIYEDMENFDKALTYFEKALFFTNAKTDTDRYINIRNNIADIRRKTGDFNRALDESQKVLELALKHRNQHQIESAYKDISKVLYELKAYQKAFLNLKLSDSINEAILQDQNRQQINALQSLYDAKTKNARIEVLLKENEIGKVQNRVLWLGVILLFTLAGGSYFYQRNHKKQQLKISSYKQKVLEAELENKRMEQQNMAREIELKTSSLSNYSLNLAQRNKTLTTIARTLTNIKGRKQMDIDQKLTELVAEITKEVSEKREWEQFMEYFGQIHPLFIKKLQQCSNSNISASELRLCMLIKLNMTSIEIAEVLKVTPDSIRVARYRLRKKLPIDKGQKLGVFLLQIT</sequence>
<dbReference type="Pfam" id="PF13424">
    <property type="entry name" value="TPR_12"/>
    <property type="match status" value="1"/>
</dbReference>
<evidence type="ECO:0000256" key="2">
    <source>
        <dbReference type="SAM" id="Coils"/>
    </source>
</evidence>
<evidence type="ECO:0000256" key="1">
    <source>
        <dbReference type="PROSITE-ProRule" id="PRU00339"/>
    </source>
</evidence>
<keyword evidence="1" id="KW-0802">TPR repeat</keyword>
<dbReference type="InterPro" id="IPR011990">
    <property type="entry name" value="TPR-like_helical_dom_sf"/>
</dbReference>
<dbReference type="PANTHER" id="PTHR10098">
    <property type="entry name" value="RAPSYN-RELATED"/>
    <property type="match status" value="1"/>
</dbReference>
<feature type="signal peptide" evidence="4">
    <location>
        <begin position="1"/>
        <end position="28"/>
    </location>
</feature>
<dbReference type="Gene3D" id="1.25.40.10">
    <property type="entry name" value="Tetratricopeptide repeat domain"/>
    <property type="match status" value="2"/>
</dbReference>
<dbReference type="EMBL" id="AMSG01000001">
    <property type="protein sequence ID" value="EKF56593.1"/>
    <property type="molecule type" value="Genomic_DNA"/>
</dbReference>
<name>K2P6C4_9FLAO</name>
<accession>K2P6C4</accession>
<comment type="caution">
    <text evidence="5">The sequence shown here is derived from an EMBL/GenBank/DDBJ whole genome shotgun (WGS) entry which is preliminary data.</text>
</comment>
<keyword evidence="3" id="KW-1133">Transmembrane helix</keyword>